<evidence type="ECO:0000313" key="4">
    <source>
        <dbReference type="Proteomes" id="UP000294850"/>
    </source>
</evidence>
<accession>A0A4R5DZQ8</accession>
<feature type="region of interest" description="Disordered" evidence="1">
    <location>
        <begin position="28"/>
        <end position="48"/>
    </location>
</feature>
<evidence type="ECO:0000256" key="2">
    <source>
        <dbReference type="SAM" id="Phobius"/>
    </source>
</evidence>
<keyword evidence="2" id="KW-0472">Membrane</keyword>
<gene>
    <name evidence="3" type="ORF">E0F88_07315</name>
</gene>
<proteinExistence type="predicted"/>
<keyword evidence="2" id="KW-0812">Transmembrane</keyword>
<sequence>MDNKKAQIIRDMEARMAKIIERHSDAPIEQTIQPIPHKPPTPKQSDPVVNKLLEPVKPYVPAVTVEVPVVQPRQQDWQNEEVEPAPKAPVNYRAVIGWIVLALVLVGAVVEMWFVLS</sequence>
<dbReference type="RefSeq" id="WP_131957557.1">
    <property type="nucleotide sequence ID" value="NZ_SMFL01000002.1"/>
</dbReference>
<keyword evidence="4" id="KW-1185">Reference proteome</keyword>
<evidence type="ECO:0000256" key="1">
    <source>
        <dbReference type="SAM" id="MobiDB-lite"/>
    </source>
</evidence>
<name>A0A4R5DZQ8_9BACT</name>
<feature type="transmembrane region" description="Helical" evidence="2">
    <location>
        <begin position="95"/>
        <end position="116"/>
    </location>
</feature>
<comment type="caution">
    <text evidence="3">The sequence shown here is derived from an EMBL/GenBank/DDBJ whole genome shotgun (WGS) entry which is preliminary data.</text>
</comment>
<dbReference type="AlphaFoldDB" id="A0A4R5DZQ8"/>
<protein>
    <submittedName>
        <fullName evidence="3">Uncharacterized protein</fullName>
    </submittedName>
</protein>
<dbReference type="EMBL" id="SMFL01000002">
    <property type="protein sequence ID" value="TDE17691.1"/>
    <property type="molecule type" value="Genomic_DNA"/>
</dbReference>
<evidence type="ECO:0000313" key="3">
    <source>
        <dbReference type="EMBL" id="TDE17691.1"/>
    </source>
</evidence>
<reference evidence="3 4" key="1">
    <citation type="submission" date="2019-03" db="EMBL/GenBank/DDBJ databases">
        <title>Dyadobacter AR-3-6 sp. nov., isolated from arctic soil.</title>
        <authorList>
            <person name="Chaudhary D.K."/>
        </authorList>
    </citation>
    <scope>NUCLEOTIDE SEQUENCE [LARGE SCALE GENOMIC DNA]</scope>
    <source>
        <strain evidence="3 4">AR-3-6</strain>
    </source>
</reference>
<keyword evidence="2" id="KW-1133">Transmembrane helix</keyword>
<organism evidence="3 4">
    <name type="scientific">Dyadobacter psychrotolerans</name>
    <dbReference type="NCBI Taxonomy" id="2541721"/>
    <lineage>
        <taxon>Bacteria</taxon>
        <taxon>Pseudomonadati</taxon>
        <taxon>Bacteroidota</taxon>
        <taxon>Cytophagia</taxon>
        <taxon>Cytophagales</taxon>
        <taxon>Spirosomataceae</taxon>
        <taxon>Dyadobacter</taxon>
    </lineage>
</organism>
<dbReference type="Proteomes" id="UP000294850">
    <property type="component" value="Unassembled WGS sequence"/>
</dbReference>